<name>A0ACC2GSM0_DALPE</name>
<gene>
    <name evidence="1" type="ORF">DPEC_G00134980</name>
</gene>
<reference evidence="1" key="1">
    <citation type="submission" date="2021-05" db="EMBL/GenBank/DDBJ databases">
        <authorList>
            <person name="Pan Q."/>
            <person name="Jouanno E."/>
            <person name="Zahm M."/>
            <person name="Klopp C."/>
            <person name="Cabau C."/>
            <person name="Louis A."/>
            <person name="Berthelot C."/>
            <person name="Parey E."/>
            <person name="Roest Crollius H."/>
            <person name="Montfort J."/>
            <person name="Robinson-Rechavi M."/>
            <person name="Bouchez O."/>
            <person name="Lampietro C."/>
            <person name="Lopez Roques C."/>
            <person name="Donnadieu C."/>
            <person name="Postlethwait J."/>
            <person name="Bobe J."/>
            <person name="Dillon D."/>
            <person name="Chandos A."/>
            <person name="von Hippel F."/>
            <person name="Guiguen Y."/>
        </authorList>
    </citation>
    <scope>NUCLEOTIDE SEQUENCE</scope>
    <source>
        <strain evidence="1">YG-Jan2019</strain>
    </source>
</reference>
<sequence>MPLVFQQSAPGSPQLSPRSSCSFRSQSLRESSAMELVILEKQRRMQDTIPGWFLTALWTMHLGSSVGWSRDRVDDRSLRGGRFPRGSGCRLLVYVEMGSVMVTVYEFSKSSTGRLSQGFCGRAADRFSF</sequence>
<protein>
    <submittedName>
        <fullName evidence="1">Uncharacterized protein</fullName>
    </submittedName>
</protein>
<evidence type="ECO:0000313" key="2">
    <source>
        <dbReference type="Proteomes" id="UP001157502"/>
    </source>
</evidence>
<dbReference type="Proteomes" id="UP001157502">
    <property type="component" value="Chromosome 10"/>
</dbReference>
<comment type="caution">
    <text evidence="1">The sequence shown here is derived from an EMBL/GenBank/DDBJ whole genome shotgun (WGS) entry which is preliminary data.</text>
</comment>
<evidence type="ECO:0000313" key="1">
    <source>
        <dbReference type="EMBL" id="KAJ8006415.1"/>
    </source>
</evidence>
<dbReference type="EMBL" id="CM055737">
    <property type="protein sequence ID" value="KAJ8006415.1"/>
    <property type="molecule type" value="Genomic_DNA"/>
</dbReference>
<organism evidence="1 2">
    <name type="scientific">Dallia pectoralis</name>
    <name type="common">Alaska blackfish</name>
    <dbReference type="NCBI Taxonomy" id="75939"/>
    <lineage>
        <taxon>Eukaryota</taxon>
        <taxon>Metazoa</taxon>
        <taxon>Chordata</taxon>
        <taxon>Craniata</taxon>
        <taxon>Vertebrata</taxon>
        <taxon>Euteleostomi</taxon>
        <taxon>Actinopterygii</taxon>
        <taxon>Neopterygii</taxon>
        <taxon>Teleostei</taxon>
        <taxon>Protacanthopterygii</taxon>
        <taxon>Esociformes</taxon>
        <taxon>Umbridae</taxon>
        <taxon>Dallia</taxon>
    </lineage>
</organism>
<proteinExistence type="predicted"/>
<keyword evidence="2" id="KW-1185">Reference proteome</keyword>
<accession>A0ACC2GSM0</accession>